<feature type="transmembrane region" description="Helical" evidence="6">
    <location>
        <begin position="75"/>
        <end position="94"/>
    </location>
</feature>
<dbReference type="WBParaSite" id="EVEC_0000462001-mRNA-1">
    <property type="protein sequence ID" value="EVEC_0000462001-mRNA-1"/>
    <property type="gene ID" value="EVEC_0000462001"/>
</dbReference>
<comment type="function">
    <text evidence="6">Forms chloride channels.</text>
</comment>
<evidence type="ECO:0000256" key="6">
    <source>
        <dbReference type="RuleBase" id="RU363126"/>
    </source>
</evidence>
<dbReference type="PANTHER" id="PTHR10736">
    <property type="entry name" value="BESTROPHIN"/>
    <property type="match status" value="1"/>
</dbReference>
<feature type="transmembrane region" description="Helical" evidence="6">
    <location>
        <begin position="209"/>
        <end position="230"/>
    </location>
</feature>
<feature type="compositionally biased region" description="Polar residues" evidence="7">
    <location>
        <begin position="342"/>
        <end position="354"/>
    </location>
</feature>
<dbReference type="GO" id="GO:0034707">
    <property type="term" value="C:chloride channel complex"/>
    <property type="evidence" value="ECO:0007669"/>
    <property type="project" value="UniProtKB-KW"/>
</dbReference>
<evidence type="ECO:0000256" key="3">
    <source>
        <dbReference type="ARBA" id="ARBA00022989"/>
    </source>
</evidence>
<keyword evidence="6" id="KW-1003">Cell membrane</keyword>
<feature type="compositionally biased region" description="Low complexity" evidence="7">
    <location>
        <begin position="355"/>
        <end position="369"/>
    </location>
</feature>
<keyword evidence="4 6" id="KW-0472">Membrane</keyword>
<feature type="compositionally biased region" description="Basic and acidic residues" evidence="7">
    <location>
        <begin position="375"/>
        <end position="384"/>
    </location>
</feature>
<dbReference type="Pfam" id="PF01062">
    <property type="entry name" value="Bestrophin"/>
    <property type="match status" value="2"/>
</dbReference>
<evidence type="ECO:0000256" key="1">
    <source>
        <dbReference type="ARBA" id="ARBA00004370"/>
    </source>
</evidence>
<keyword evidence="6" id="KW-0869">Chloride channel</keyword>
<dbReference type="GO" id="GO:0005886">
    <property type="term" value="C:plasma membrane"/>
    <property type="evidence" value="ECO:0007669"/>
    <property type="project" value="UniProtKB-SubCell"/>
</dbReference>
<dbReference type="PANTHER" id="PTHR10736:SF0">
    <property type="entry name" value="BESTROPHIN HOMOLOG"/>
    <property type="match status" value="1"/>
</dbReference>
<evidence type="ECO:0000256" key="2">
    <source>
        <dbReference type="ARBA" id="ARBA00022692"/>
    </source>
</evidence>
<evidence type="ECO:0000313" key="8">
    <source>
        <dbReference type="WBParaSite" id="EVEC_0000462001-mRNA-1"/>
    </source>
</evidence>
<keyword evidence="3 6" id="KW-1133">Transmembrane helix</keyword>
<comment type="subcellular location">
    <subcellularLocation>
        <location evidence="6">Cell membrane</location>
        <topology evidence="6">Multi-pass membrane protein</topology>
    </subcellularLocation>
    <subcellularLocation>
        <location evidence="1">Membrane</location>
    </subcellularLocation>
</comment>
<reference evidence="8" key="1">
    <citation type="submission" date="2017-02" db="UniProtKB">
        <authorList>
            <consortium name="WormBaseParasite"/>
        </authorList>
    </citation>
    <scope>IDENTIFICATION</scope>
</reference>
<feature type="region of interest" description="Disordered" evidence="7">
    <location>
        <begin position="342"/>
        <end position="385"/>
    </location>
</feature>
<organism evidence="8">
    <name type="scientific">Enterobius vermicularis</name>
    <name type="common">Human pinworm</name>
    <dbReference type="NCBI Taxonomy" id="51028"/>
    <lineage>
        <taxon>Eukaryota</taxon>
        <taxon>Metazoa</taxon>
        <taxon>Ecdysozoa</taxon>
        <taxon>Nematoda</taxon>
        <taxon>Chromadorea</taxon>
        <taxon>Rhabditida</taxon>
        <taxon>Spirurina</taxon>
        <taxon>Oxyuridomorpha</taxon>
        <taxon>Oxyuroidea</taxon>
        <taxon>Oxyuridae</taxon>
        <taxon>Enterobius</taxon>
    </lineage>
</organism>
<dbReference type="InterPro" id="IPR021134">
    <property type="entry name" value="Bestrophin-like"/>
</dbReference>
<name>A0A0N4V3I8_ENTVE</name>
<evidence type="ECO:0000256" key="4">
    <source>
        <dbReference type="ARBA" id="ARBA00023136"/>
    </source>
</evidence>
<protein>
    <recommendedName>
        <fullName evidence="6">Bestrophin homolog</fullName>
    </recommendedName>
</protein>
<sequence length="436" mass="51084">MTVYYTPSVSTAKFIDFVRVLIRWRGSVWKLILPELCIWLIAYSILNLVYRLALTEDQKRAFETGVLFIRHFMHYIPVTFILGFYLSLVMTRWWFQYSHIGWIDSLALMVASWINGTDEKTRLIRRAIVRYMLLYQVLILRNVSIRIRKIYPTIKSLFEAEIEHISGFRSAVIQLWLADWVPVPLVYTQITFTCVRSQLKKLQIKWQKILILDAYVPFLEIIQFFCYMGWVKVAEVLVNPQGEDDTDFETYVFIKRNLATAMEAADGNISWKPTLYRDSFWNDKNLNMLYTVETANIEQHPIIGSVATKLQSRRMSKDVQMIQRVQAESKTVKPIVDNSYQFEQPESSDEQSNTSEFSVVSSRRPSRGSITEIKSSSDNDEQRPVRRFHRIASKDSQLAAVDEVDEVEELSWDRDLSENDWSDAYLDEPANIKQNN</sequence>
<feature type="transmembrane region" description="Helical" evidence="6">
    <location>
        <begin position="100"/>
        <end position="116"/>
    </location>
</feature>
<keyword evidence="6" id="KW-0406">Ion transport</keyword>
<keyword evidence="6" id="KW-0813">Transport</keyword>
<dbReference type="AlphaFoldDB" id="A0A0N4V3I8"/>
<evidence type="ECO:0000256" key="7">
    <source>
        <dbReference type="SAM" id="MobiDB-lite"/>
    </source>
</evidence>
<comment type="similarity">
    <text evidence="5 6">Belongs to the anion channel-forming bestrophin (TC 1.A.46) family. Calcium-sensitive chloride channel subfamily.</text>
</comment>
<evidence type="ECO:0000256" key="5">
    <source>
        <dbReference type="ARBA" id="ARBA00034769"/>
    </source>
</evidence>
<proteinExistence type="inferred from homology"/>
<feature type="transmembrane region" description="Helical" evidence="6">
    <location>
        <begin position="31"/>
        <end position="54"/>
    </location>
</feature>
<dbReference type="GO" id="GO:0005254">
    <property type="term" value="F:chloride channel activity"/>
    <property type="evidence" value="ECO:0007669"/>
    <property type="project" value="UniProtKB-KW"/>
</dbReference>
<accession>A0A0N4V3I8</accession>
<keyword evidence="2 6" id="KW-0812">Transmembrane</keyword>
<dbReference type="InterPro" id="IPR000615">
    <property type="entry name" value="Bestrophin"/>
</dbReference>
<keyword evidence="6" id="KW-0407">Ion channel</keyword>
<keyword evidence="6" id="KW-0868">Chloride</keyword>